<dbReference type="AlphaFoldDB" id="A0A1J5NY89"/>
<reference evidence="1" key="1">
    <citation type="submission" date="2016-10" db="EMBL/GenBank/DDBJ databases">
        <title>Sequence of Gallionella enrichment culture.</title>
        <authorList>
            <person name="Poehlein A."/>
            <person name="Muehling M."/>
            <person name="Daniel R."/>
        </authorList>
    </citation>
    <scope>NUCLEOTIDE SEQUENCE</scope>
</reference>
<proteinExistence type="predicted"/>
<accession>A0A1J5NY89</accession>
<dbReference type="EMBL" id="MLJW01008761">
    <property type="protein sequence ID" value="OIQ63714.1"/>
    <property type="molecule type" value="Genomic_DNA"/>
</dbReference>
<sequence length="35" mass="4016">MKTFTVMFLLITITKRNVSSGIKKGLDFRRNAKPC</sequence>
<comment type="caution">
    <text evidence="1">The sequence shown here is derived from an EMBL/GenBank/DDBJ whole genome shotgun (WGS) entry which is preliminary data.</text>
</comment>
<protein>
    <submittedName>
        <fullName evidence="1">Uncharacterized protein</fullName>
    </submittedName>
</protein>
<organism evidence="1">
    <name type="scientific">mine drainage metagenome</name>
    <dbReference type="NCBI Taxonomy" id="410659"/>
    <lineage>
        <taxon>unclassified sequences</taxon>
        <taxon>metagenomes</taxon>
        <taxon>ecological metagenomes</taxon>
    </lineage>
</organism>
<name>A0A1J5NY89_9ZZZZ</name>
<gene>
    <name evidence="1" type="ORF">GALL_547460</name>
</gene>
<evidence type="ECO:0000313" key="1">
    <source>
        <dbReference type="EMBL" id="OIQ63714.1"/>
    </source>
</evidence>